<keyword evidence="5" id="KW-1185">Reference proteome</keyword>
<organism evidence="4 5">
    <name type="scientific">Pseudochelatococcus contaminans</name>
    <dbReference type="NCBI Taxonomy" id="1538103"/>
    <lineage>
        <taxon>Bacteria</taxon>
        <taxon>Pseudomonadati</taxon>
        <taxon>Pseudomonadota</taxon>
        <taxon>Alphaproteobacteria</taxon>
        <taxon>Hyphomicrobiales</taxon>
        <taxon>Chelatococcaceae</taxon>
        <taxon>Pseudochelatococcus</taxon>
    </lineage>
</organism>
<evidence type="ECO:0000313" key="4">
    <source>
        <dbReference type="EMBL" id="MBB3808135.1"/>
    </source>
</evidence>
<dbReference type="AlphaFoldDB" id="A0A7W5Z145"/>
<dbReference type="GO" id="GO:0004713">
    <property type="term" value="F:protein tyrosine kinase activity"/>
    <property type="evidence" value="ECO:0007669"/>
    <property type="project" value="TreeGrafter"/>
</dbReference>
<keyword evidence="1" id="KW-0175">Coiled coil</keyword>
<protein>
    <submittedName>
        <fullName evidence="4">Uncharacterized protein involved in exopolysaccharide biosynthesis</fullName>
    </submittedName>
</protein>
<dbReference type="InterPro" id="IPR050445">
    <property type="entry name" value="Bact_polysacc_biosynth/exp"/>
</dbReference>
<evidence type="ECO:0000313" key="5">
    <source>
        <dbReference type="Proteomes" id="UP000537592"/>
    </source>
</evidence>
<feature type="compositionally biased region" description="Basic and acidic residues" evidence="2">
    <location>
        <begin position="453"/>
        <end position="467"/>
    </location>
</feature>
<feature type="transmembrane region" description="Helical" evidence="3">
    <location>
        <begin position="26"/>
        <end position="51"/>
    </location>
</feature>
<reference evidence="4 5" key="1">
    <citation type="submission" date="2020-08" db="EMBL/GenBank/DDBJ databases">
        <title>Genomic Encyclopedia of Type Strains, Phase IV (KMG-IV): sequencing the most valuable type-strain genomes for metagenomic binning, comparative biology and taxonomic classification.</title>
        <authorList>
            <person name="Goeker M."/>
        </authorList>
    </citation>
    <scope>NUCLEOTIDE SEQUENCE [LARGE SCALE GENOMIC DNA]</scope>
    <source>
        <strain evidence="4 5">DSM 28760</strain>
    </source>
</reference>
<gene>
    <name evidence="4" type="ORF">FHS81_000189</name>
</gene>
<keyword evidence="3" id="KW-0812">Transmembrane</keyword>
<keyword evidence="3" id="KW-1133">Transmembrane helix</keyword>
<accession>A0A7W5Z145</accession>
<dbReference type="Gene3D" id="3.40.50.300">
    <property type="entry name" value="P-loop containing nucleotide triphosphate hydrolases"/>
    <property type="match status" value="1"/>
</dbReference>
<evidence type="ECO:0000256" key="3">
    <source>
        <dbReference type="SAM" id="Phobius"/>
    </source>
</evidence>
<dbReference type="RefSeq" id="WP_183750168.1">
    <property type="nucleotide sequence ID" value="NZ_JACICC010000001.1"/>
</dbReference>
<dbReference type="EMBL" id="JACICC010000001">
    <property type="protein sequence ID" value="MBB3808135.1"/>
    <property type="molecule type" value="Genomic_DNA"/>
</dbReference>
<keyword evidence="3" id="KW-0472">Membrane</keyword>
<evidence type="ECO:0000256" key="1">
    <source>
        <dbReference type="SAM" id="Coils"/>
    </source>
</evidence>
<dbReference type="InterPro" id="IPR027417">
    <property type="entry name" value="P-loop_NTPase"/>
</dbReference>
<feature type="coiled-coil region" evidence="1">
    <location>
        <begin position="182"/>
        <end position="209"/>
    </location>
</feature>
<proteinExistence type="predicted"/>
<dbReference type="GO" id="GO:0005886">
    <property type="term" value="C:plasma membrane"/>
    <property type="evidence" value="ECO:0007669"/>
    <property type="project" value="TreeGrafter"/>
</dbReference>
<dbReference type="Proteomes" id="UP000537592">
    <property type="component" value="Unassembled WGS sequence"/>
</dbReference>
<name>A0A7W5Z145_9HYPH</name>
<dbReference type="PANTHER" id="PTHR32309">
    <property type="entry name" value="TYROSINE-PROTEIN KINASE"/>
    <property type="match status" value="1"/>
</dbReference>
<sequence length="688" mass="71964">MQQSSGIIDAAPFTGRSGTADLLRSLSVRCATALFTVGAAALIGLGAAALVPERYTATTVLVLADGRGLAPVGDSPSAAGAIIASPGMAREVIARLGSDAASAIAESHWLPGFVRGQNQDSAALAADAFSRSLTVEPRDGAGVLAIGAGAGSAEVAAQAANMAAQVYLERRAAAVTERDRALGAATANVAQARQELAQALDRASTFRADPAATDTARRAQAARDDLSLLIAERTALVGERDAITRRLLSVDNLQGSGNLFEAPFEGVHLLRHLVEQRLTLRAELAAERRIRAARDWRVRALSARAADLDNQIESATGSAREWLASERDRLDERITEVESAIHLHQAILAAATDNDRRQVDLDHAVAVARDRLTLARDWFVAESERVSAGTAAARVITIAEPPLHPDRERPLIVGIVVALLAGLALWRLLDSGLSPRLRPQPAGGVAPAPVASNDDRLQHDSDREVERQADEQAIFPLGGSPSDTETAAASLPTVAGSPLVSVRITDAGDRALELLLAKLAISPRADGGRHLVVTGAENNAASATVARALAQHLSGRERVVLLDLATPDDARPGFADLVAGRASFAEIITREPGSRMHVVARGRTDPDAMSAGDAAALALAALDQTYDWIIELLPAQDRGGLAERLLGKAQGIVLVADGEGVDMQSFSAYEALRERGAANIVVGLSGSE</sequence>
<dbReference type="PANTHER" id="PTHR32309:SF13">
    <property type="entry name" value="FERRIC ENTEROBACTIN TRANSPORT PROTEIN FEPE"/>
    <property type="match status" value="1"/>
</dbReference>
<feature type="compositionally biased region" description="Low complexity" evidence="2">
    <location>
        <begin position="439"/>
        <end position="451"/>
    </location>
</feature>
<evidence type="ECO:0000256" key="2">
    <source>
        <dbReference type="SAM" id="MobiDB-lite"/>
    </source>
</evidence>
<feature type="region of interest" description="Disordered" evidence="2">
    <location>
        <begin position="439"/>
        <end position="467"/>
    </location>
</feature>
<comment type="caution">
    <text evidence="4">The sequence shown here is derived from an EMBL/GenBank/DDBJ whole genome shotgun (WGS) entry which is preliminary data.</text>
</comment>